<reference evidence="3 4" key="2">
    <citation type="submission" date="2024-07" db="EMBL/GenBank/DDBJ databases">
        <authorList>
            <person name="Akdeniz Z."/>
        </authorList>
    </citation>
    <scope>NUCLEOTIDE SEQUENCE [LARGE SCALE GENOMIC DNA]</scope>
</reference>
<comment type="caution">
    <text evidence="2">The sequence shown here is derived from an EMBL/GenBank/DDBJ whole genome shotgun (WGS) entry which is preliminary data.</text>
</comment>
<feature type="compositionally biased region" description="Low complexity" evidence="1">
    <location>
        <begin position="56"/>
        <end position="79"/>
    </location>
</feature>
<organism evidence="2">
    <name type="scientific">Hexamita inflata</name>
    <dbReference type="NCBI Taxonomy" id="28002"/>
    <lineage>
        <taxon>Eukaryota</taxon>
        <taxon>Metamonada</taxon>
        <taxon>Diplomonadida</taxon>
        <taxon>Hexamitidae</taxon>
        <taxon>Hexamitinae</taxon>
        <taxon>Hexamita</taxon>
    </lineage>
</organism>
<name>A0AA86UMJ3_9EUKA</name>
<evidence type="ECO:0000313" key="4">
    <source>
        <dbReference type="Proteomes" id="UP001642409"/>
    </source>
</evidence>
<gene>
    <name evidence="3" type="ORF">HINF_LOCUS23472</name>
    <name evidence="2" type="ORF">HINF_LOCUS44851</name>
</gene>
<evidence type="ECO:0000256" key="1">
    <source>
        <dbReference type="SAM" id="MobiDB-lite"/>
    </source>
</evidence>
<accession>A0AA86UMJ3</accession>
<dbReference type="EMBL" id="CATOUU010000884">
    <property type="protein sequence ID" value="CAI9957206.1"/>
    <property type="molecule type" value="Genomic_DNA"/>
</dbReference>
<reference evidence="2" key="1">
    <citation type="submission" date="2023-06" db="EMBL/GenBank/DDBJ databases">
        <authorList>
            <person name="Kurt Z."/>
        </authorList>
    </citation>
    <scope>NUCLEOTIDE SEQUENCE</scope>
</reference>
<feature type="region of interest" description="Disordered" evidence="1">
    <location>
        <begin position="104"/>
        <end position="133"/>
    </location>
</feature>
<evidence type="ECO:0000313" key="3">
    <source>
        <dbReference type="EMBL" id="CAL6012789.1"/>
    </source>
</evidence>
<dbReference type="Proteomes" id="UP001642409">
    <property type="component" value="Unassembled WGS sequence"/>
</dbReference>
<feature type="compositionally biased region" description="Polar residues" evidence="1">
    <location>
        <begin position="117"/>
        <end position="133"/>
    </location>
</feature>
<evidence type="ECO:0000313" key="2">
    <source>
        <dbReference type="EMBL" id="CAI9957206.1"/>
    </source>
</evidence>
<dbReference type="AlphaFoldDB" id="A0AA86UMJ3"/>
<feature type="region of interest" description="Disordered" evidence="1">
    <location>
        <begin position="55"/>
        <end position="84"/>
    </location>
</feature>
<keyword evidence="4" id="KW-1185">Reference proteome</keyword>
<proteinExistence type="predicted"/>
<dbReference type="EMBL" id="CAXDID020000067">
    <property type="protein sequence ID" value="CAL6012789.1"/>
    <property type="molecule type" value="Genomic_DNA"/>
</dbReference>
<sequence>MKPKVIVFSKLSQIQRDTFYKILLKQNINFEYDKTNKTYSTIITTDKQLLMPKHVPTQTQQPIQTNIQQQQEKVQQQPQDNHIKPKTSYTLSTMTQLFKSNQLQIPDNKQISEQKEQAVTPQILQQPLDQDFN</sequence>
<protein>
    <submittedName>
        <fullName evidence="3">Hypothetical_protein</fullName>
    </submittedName>
</protein>